<accession>A0A550BYQ8</accession>
<evidence type="ECO:0000313" key="2">
    <source>
        <dbReference type="EMBL" id="TRM57702.1"/>
    </source>
</evidence>
<sequence>MAFSKNVNPPIGLPRTHQVASHIKAFDISHYSRMGHHLSTADQKGPFHKENLEMFHRPSREVHGWLQALVEDPAYVCIEHLDVYVKARQLCLALQSPFAPNMPPTDRYPGFPVIKKRIHSVVAQIEADQATAEAAKEDEVEVVVPTKAPRAARGKKHLLVPGVHTPDVLVVVDKKPNKRGLTDAADAAGSNKLDHGAANTDAIFTALLGTDAPASLEKIAEAIAKAPAFGAPKATHLSAMLKDLDSQLATTACALGVHFLVHQHLQEQRTGVASLLAGLPAETSAEAPVAESSKGKGKGKGKRPPKSKAVISEEMDVDTLEEAAPQAEDDDADGSDAETVMPATDA</sequence>
<evidence type="ECO:0000256" key="1">
    <source>
        <dbReference type="SAM" id="MobiDB-lite"/>
    </source>
</evidence>
<gene>
    <name evidence="2" type="ORF">BD626DRAFT_574198</name>
</gene>
<dbReference type="Proteomes" id="UP000320762">
    <property type="component" value="Unassembled WGS sequence"/>
</dbReference>
<feature type="compositionally biased region" description="Acidic residues" evidence="1">
    <location>
        <begin position="313"/>
        <end position="336"/>
    </location>
</feature>
<dbReference type="AlphaFoldDB" id="A0A550BYQ8"/>
<keyword evidence="3" id="KW-1185">Reference proteome</keyword>
<name>A0A550BYQ8_9AGAR</name>
<evidence type="ECO:0000313" key="3">
    <source>
        <dbReference type="Proteomes" id="UP000320762"/>
    </source>
</evidence>
<reference evidence="2 3" key="1">
    <citation type="journal article" date="2019" name="New Phytol.">
        <title>Comparative genomics reveals unique wood-decay strategies and fruiting body development in the Schizophyllaceae.</title>
        <authorList>
            <person name="Almasi E."/>
            <person name="Sahu N."/>
            <person name="Krizsan K."/>
            <person name="Balint B."/>
            <person name="Kovacs G.M."/>
            <person name="Kiss B."/>
            <person name="Cseklye J."/>
            <person name="Drula E."/>
            <person name="Henrissat B."/>
            <person name="Nagy I."/>
            <person name="Chovatia M."/>
            <person name="Adam C."/>
            <person name="LaButti K."/>
            <person name="Lipzen A."/>
            <person name="Riley R."/>
            <person name="Grigoriev I.V."/>
            <person name="Nagy L.G."/>
        </authorList>
    </citation>
    <scope>NUCLEOTIDE SEQUENCE [LARGE SCALE GENOMIC DNA]</scope>
    <source>
        <strain evidence="2 3">NL-1724</strain>
    </source>
</reference>
<dbReference type="EMBL" id="VDMD01000043">
    <property type="protein sequence ID" value="TRM57702.1"/>
    <property type="molecule type" value="Genomic_DNA"/>
</dbReference>
<feature type="region of interest" description="Disordered" evidence="1">
    <location>
        <begin position="283"/>
        <end position="346"/>
    </location>
</feature>
<proteinExistence type="predicted"/>
<comment type="caution">
    <text evidence="2">The sequence shown here is derived from an EMBL/GenBank/DDBJ whole genome shotgun (WGS) entry which is preliminary data.</text>
</comment>
<organism evidence="2 3">
    <name type="scientific">Schizophyllum amplum</name>
    <dbReference type="NCBI Taxonomy" id="97359"/>
    <lineage>
        <taxon>Eukaryota</taxon>
        <taxon>Fungi</taxon>
        <taxon>Dikarya</taxon>
        <taxon>Basidiomycota</taxon>
        <taxon>Agaricomycotina</taxon>
        <taxon>Agaricomycetes</taxon>
        <taxon>Agaricomycetidae</taxon>
        <taxon>Agaricales</taxon>
        <taxon>Schizophyllaceae</taxon>
        <taxon>Schizophyllum</taxon>
    </lineage>
</organism>
<protein>
    <submittedName>
        <fullName evidence="2">Uncharacterized protein</fullName>
    </submittedName>
</protein>
<feature type="compositionally biased region" description="Basic residues" evidence="1">
    <location>
        <begin position="295"/>
        <end position="306"/>
    </location>
</feature>